<evidence type="ECO:0000256" key="1">
    <source>
        <dbReference type="SAM" id="SignalP"/>
    </source>
</evidence>
<reference evidence="2 3" key="1">
    <citation type="submission" date="2022-11" db="EMBL/GenBank/DDBJ databases">
        <title>Minimal conservation of predation-associated metabolite biosynthetic gene clusters underscores biosynthetic potential of Myxococcota including descriptions for ten novel species: Archangium lansinium sp. nov., Myxococcus landrumus sp. nov., Nannocystis bai.</title>
        <authorList>
            <person name="Ahearne A."/>
            <person name="Stevens C."/>
            <person name="Phillips K."/>
        </authorList>
    </citation>
    <scope>NUCLEOTIDE SEQUENCE [LARGE SCALE GENOMIC DNA]</scope>
    <source>
        <strain evidence="2 3">MIWBW</strain>
    </source>
</reference>
<protein>
    <recommendedName>
        <fullName evidence="4">Lipoprotein</fullName>
    </recommendedName>
</protein>
<dbReference type="Proteomes" id="UP001207654">
    <property type="component" value="Unassembled WGS sequence"/>
</dbReference>
<feature type="signal peptide" evidence="1">
    <location>
        <begin position="1"/>
        <end position="18"/>
    </location>
</feature>
<keyword evidence="3" id="KW-1185">Reference proteome</keyword>
<name>A0ABT4AHF8_9BACT</name>
<dbReference type="PROSITE" id="PS51257">
    <property type="entry name" value="PROKAR_LIPOPROTEIN"/>
    <property type="match status" value="1"/>
</dbReference>
<dbReference type="EMBL" id="JAPNKA010000001">
    <property type="protein sequence ID" value="MCY1081070.1"/>
    <property type="molecule type" value="Genomic_DNA"/>
</dbReference>
<organism evidence="2 3">
    <name type="scientific">Archangium lansingense</name>
    <dbReference type="NCBI Taxonomy" id="2995310"/>
    <lineage>
        <taxon>Bacteria</taxon>
        <taxon>Pseudomonadati</taxon>
        <taxon>Myxococcota</taxon>
        <taxon>Myxococcia</taxon>
        <taxon>Myxococcales</taxon>
        <taxon>Cystobacterineae</taxon>
        <taxon>Archangiaceae</taxon>
        <taxon>Archangium</taxon>
    </lineage>
</organism>
<gene>
    <name evidence="2" type="ORF">OV287_42140</name>
</gene>
<dbReference type="RefSeq" id="WP_267539685.1">
    <property type="nucleotide sequence ID" value="NZ_JAPNKA010000001.1"/>
</dbReference>
<accession>A0ABT4AHF8</accession>
<comment type="caution">
    <text evidence="2">The sequence shown here is derived from an EMBL/GenBank/DDBJ whole genome shotgun (WGS) entry which is preliminary data.</text>
</comment>
<feature type="chain" id="PRO_5046547385" description="Lipoprotein" evidence="1">
    <location>
        <begin position="19"/>
        <end position="87"/>
    </location>
</feature>
<evidence type="ECO:0000313" key="2">
    <source>
        <dbReference type="EMBL" id="MCY1081070.1"/>
    </source>
</evidence>
<proteinExistence type="predicted"/>
<sequence length="87" mass="9290">MRASIFGGLLSMALMAVGCGGTPIEQEGPDLATQEAPIPDCSGMSDSLVTYWSDATYTVQIGGRGCHCGWWESWGRTSAYTQYVSDC</sequence>
<evidence type="ECO:0008006" key="4">
    <source>
        <dbReference type="Google" id="ProtNLM"/>
    </source>
</evidence>
<keyword evidence="1" id="KW-0732">Signal</keyword>
<evidence type="ECO:0000313" key="3">
    <source>
        <dbReference type="Proteomes" id="UP001207654"/>
    </source>
</evidence>